<proteinExistence type="predicted"/>
<protein>
    <submittedName>
        <fullName evidence="1">Uncharacterized protein</fullName>
    </submittedName>
</protein>
<dbReference type="AlphaFoldDB" id="A0A437ALG0"/>
<evidence type="ECO:0000313" key="2">
    <source>
        <dbReference type="Proteomes" id="UP000282876"/>
    </source>
</evidence>
<accession>A0A437ALG0</accession>
<evidence type="ECO:0000313" key="1">
    <source>
        <dbReference type="EMBL" id="RVD92053.1"/>
    </source>
</evidence>
<comment type="caution">
    <text evidence="1">The sequence shown here is derived from an EMBL/GenBank/DDBJ whole genome shotgun (WGS) entry which is preliminary data.</text>
</comment>
<keyword evidence="2" id="KW-1185">Reference proteome</keyword>
<dbReference type="VEuPathDB" id="MicrosporidiaDB:TUBRATIS_14590"/>
<organism evidence="1 2">
    <name type="scientific">Tubulinosema ratisbonensis</name>
    <dbReference type="NCBI Taxonomy" id="291195"/>
    <lineage>
        <taxon>Eukaryota</taxon>
        <taxon>Fungi</taxon>
        <taxon>Fungi incertae sedis</taxon>
        <taxon>Microsporidia</taxon>
        <taxon>Tubulinosematoidea</taxon>
        <taxon>Tubulinosematidae</taxon>
        <taxon>Tubulinosema</taxon>
    </lineage>
</organism>
<reference evidence="1 2" key="1">
    <citation type="submission" date="2018-10" db="EMBL/GenBank/DDBJ databases">
        <title>Draft genome sequence of the microsporidian Tubulinosema ratisbonensis.</title>
        <authorList>
            <person name="Polonais V."/>
            <person name="Peyretaillade E."/>
            <person name="Niehus S."/>
            <person name="Wawrzyniak I."/>
            <person name="Franchet A."/>
            <person name="Gaspin C."/>
            <person name="Reichstadt M."/>
            <person name="Belser C."/>
            <person name="Labadie K."/>
            <person name="Delbac F."/>
            <person name="Ferrandon D."/>
        </authorList>
    </citation>
    <scope>NUCLEOTIDE SEQUENCE [LARGE SCALE GENOMIC DNA]</scope>
    <source>
        <strain evidence="1 2">Franzen</strain>
    </source>
</reference>
<dbReference type="Proteomes" id="UP000282876">
    <property type="component" value="Unassembled WGS sequence"/>
</dbReference>
<gene>
    <name evidence="1" type="ORF">TUBRATIS_14590</name>
</gene>
<name>A0A437ALG0_9MICR</name>
<sequence>MKCFIFIIAITCTAEIKNKEKLIKKGLDSENKNLNDDQKKFEYKQKNNAFSFYSKMSKNFEVWAKKKQKHEYILEIFISVALDYIVTQKTDVNFIMTYLLGRSFYFKGLCTRINNGTYDNEEAYKILSYCFRSLKDEKINFESEIDKQTEKKNIDNPEEAIDSFNQMLKSYIGFYSERFSDEIKGYNYKKITCKKYKKNTTQLESLDTKFRKLINTKIYKIVLKICPFISDVLKDLVYQKLYKNRQKSIHVVLISLVLKTETLIKTFFENENNLCHKQYIPVYLKNILINMKLEFAVEILIFVVFNLCSEKYIFFYMIKVFIIFCEVNQIDLKLNHKIFVDLNKQESYSNIGSMFIVKAMNNKKRSKPKNIIFYYLSYINEKYFVH</sequence>
<dbReference type="EMBL" id="RCSS01000327">
    <property type="protein sequence ID" value="RVD92053.1"/>
    <property type="molecule type" value="Genomic_DNA"/>
</dbReference>